<dbReference type="SUPFAM" id="SSF144020">
    <property type="entry name" value="FdhE-like"/>
    <property type="match status" value="1"/>
</dbReference>
<dbReference type="Gene3D" id="3.90.1670.10">
    <property type="entry name" value="FdhE-like domain"/>
    <property type="match status" value="1"/>
</dbReference>
<dbReference type="RefSeq" id="WP_115793467.1">
    <property type="nucleotide sequence ID" value="NZ_QSLN01000035.1"/>
</dbReference>
<keyword evidence="3" id="KW-1185">Reference proteome</keyword>
<feature type="domain" description="FdhE central" evidence="1">
    <location>
        <begin position="155"/>
        <end position="188"/>
    </location>
</feature>
<dbReference type="InterPro" id="IPR024064">
    <property type="entry name" value="FdhE-like_sf"/>
</dbReference>
<dbReference type="CDD" id="cd16341">
    <property type="entry name" value="FdhE"/>
    <property type="match status" value="1"/>
</dbReference>
<dbReference type="PANTHER" id="PTHR37689:SF1">
    <property type="entry name" value="PROTEIN FDHE"/>
    <property type="match status" value="1"/>
</dbReference>
<dbReference type="Pfam" id="PF24859">
    <property type="entry name" value="FdhE_central"/>
    <property type="match status" value="1"/>
</dbReference>
<protein>
    <submittedName>
        <fullName evidence="2">Formate dehydrogenase accessory protein FdhE</fullName>
    </submittedName>
</protein>
<comment type="caution">
    <text evidence="2">The sequence shown here is derived from an EMBL/GenBank/DDBJ whole genome shotgun (WGS) entry which is preliminary data.</text>
</comment>
<gene>
    <name evidence="2" type="ORF">DXX99_10715</name>
</gene>
<name>A0A3D8P2F4_9THEO</name>
<dbReference type="GO" id="GO:0008199">
    <property type="term" value="F:ferric iron binding"/>
    <property type="evidence" value="ECO:0007669"/>
    <property type="project" value="TreeGrafter"/>
</dbReference>
<proteinExistence type="predicted"/>
<organism evidence="2 3">
    <name type="scientific">Ammonifex thiophilus</name>
    <dbReference type="NCBI Taxonomy" id="444093"/>
    <lineage>
        <taxon>Bacteria</taxon>
        <taxon>Bacillati</taxon>
        <taxon>Bacillota</taxon>
        <taxon>Clostridia</taxon>
        <taxon>Thermoanaerobacterales</taxon>
        <taxon>Thermoanaerobacteraceae</taxon>
        <taxon>Ammonifex</taxon>
    </lineage>
</organism>
<dbReference type="GO" id="GO:0051604">
    <property type="term" value="P:protein maturation"/>
    <property type="evidence" value="ECO:0007669"/>
    <property type="project" value="TreeGrafter"/>
</dbReference>
<dbReference type="InterPro" id="IPR006452">
    <property type="entry name" value="Formate_DH_accessory"/>
</dbReference>
<dbReference type="InterPro" id="IPR056797">
    <property type="entry name" value="FdhE_central"/>
</dbReference>
<dbReference type="PANTHER" id="PTHR37689">
    <property type="entry name" value="PROTEIN FDHE"/>
    <property type="match status" value="1"/>
</dbReference>
<dbReference type="AlphaFoldDB" id="A0A3D8P2F4"/>
<sequence>MARSNFFPPQLITFYRELAKMVVPEDKWRVEEEKLKAWKGEKPLVKEAPPEIDPEFFLAFTVEVFDLLRKHLPELGPGLEQVRANLPENPEEVKRLAQALCQRDPIAITWLKDPAGVPPDVFGFAFSHVTRLLLAAYTRKARGLVDFSSWEKGECPVCEAKPLLARLKRTGERFLYCGVCSMEWRFVRVTCPFCGNDSAGELGFWEGAEGYRADVCYRCRAYLKTVDERKRPEEGADLFWEDIRTVALDFAMLGKGFQNKSFIAS</sequence>
<evidence type="ECO:0000259" key="1">
    <source>
        <dbReference type="Pfam" id="PF24859"/>
    </source>
</evidence>
<evidence type="ECO:0000313" key="3">
    <source>
        <dbReference type="Proteomes" id="UP000256329"/>
    </source>
</evidence>
<dbReference type="EMBL" id="QSLN01000035">
    <property type="protein sequence ID" value="RDV80501.1"/>
    <property type="molecule type" value="Genomic_DNA"/>
</dbReference>
<evidence type="ECO:0000313" key="2">
    <source>
        <dbReference type="EMBL" id="RDV80501.1"/>
    </source>
</evidence>
<accession>A0A3D8P2F4</accession>
<dbReference type="GO" id="GO:0005829">
    <property type="term" value="C:cytosol"/>
    <property type="evidence" value="ECO:0007669"/>
    <property type="project" value="TreeGrafter"/>
</dbReference>
<dbReference type="Proteomes" id="UP000256329">
    <property type="component" value="Unassembled WGS sequence"/>
</dbReference>
<reference evidence="2 3" key="1">
    <citation type="submission" date="2018-08" db="EMBL/GenBank/DDBJ databases">
        <title>Form III RuBisCO-mediated autotrophy in Thermodesulfobium bacteria.</title>
        <authorList>
            <person name="Toshchakov S.V."/>
            <person name="Kublanov I.V."/>
            <person name="Frolov E."/>
            <person name="Bonch-Osmolovskaya E.A."/>
            <person name="Tourova T.P."/>
            <person name="Chernych N.A."/>
            <person name="Lebedinsky A.V."/>
        </authorList>
    </citation>
    <scope>NUCLEOTIDE SEQUENCE [LARGE SCALE GENOMIC DNA]</scope>
    <source>
        <strain evidence="2 3">SR</strain>
    </source>
</reference>
<dbReference type="OrthoDB" id="9811074at2"/>